<dbReference type="InterPro" id="IPR036390">
    <property type="entry name" value="WH_DNA-bd_sf"/>
</dbReference>
<evidence type="ECO:0000256" key="1">
    <source>
        <dbReference type="ARBA" id="ARBA00023015"/>
    </source>
</evidence>
<dbReference type="EMBL" id="JAUHTQ010000009">
    <property type="protein sequence ID" value="MDN4494368.1"/>
    <property type="molecule type" value="Genomic_DNA"/>
</dbReference>
<dbReference type="InterPro" id="IPR011711">
    <property type="entry name" value="GntR_C"/>
</dbReference>
<dbReference type="Proteomes" id="UP001172743">
    <property type="component" value="Unassembled WGS sequence"/>
</dbReference>
<dbReference type="Gene3D" id="1.10.10.10">
    <property type="entry name" value="Winged helix-like DNA-binding domain superfamily/Winged helix DNA-binding domain"/>
    <property type="match status" value="1"/>
</dbReference>
<evidence type="ECO:0000256" key="3">
    <source>
        <dbReference type="ARBA" id="ARBA00023163"/>
    </source>
</evidence>
<dbReference type="PANTHER" id="PTHR43537">
    <property type="entry name" value="TRANSCRIPTIONAL REGULATOR, GNTR FAMILY"/>
    <property type="match status" value="1"/>
</dbReference>
<keyword evidence="1" id="KW-0805">Transcription regulation</keyword>
<keyword evidence="6" id="KW-1185">Reference proteome</keyword>
<dbReference type="Pfam" id="PF07729">
    <property type="entry name" value="FCD"/>
    <property type="match status" value="1"/>
</dbReference>
<dbReference type="PROSITE" id="PS50949">
    <property type="entry name" value="HTH_GNTR"/>
    <property type="match status" value="1"/>
</dbReference>
<dbReference type="Gene3D" id="1.20.120.530">
    <property type="entry name" value="GntR ligand-binding domain-like"/>
    <property type="match status" value="1"/>
</dbReference>
<evidence type="ECO:0000256" key="2">
    <source>
        <dbReference type="ARBA" id="ARBA00023125"/>
    </source>
</evidence>
<keyword evidence="2" id="KW-0238">DNA-binding</keyword>
<dbReference type="SUPFAM" id="SSF48008">
    <property type="entry name" value="GntR ligand-binding domain-like"/>
    <property type="match status" value="1"/>
</dbReference>
<comment type="caution">
    <text evidence="5">The sequence shown here is derived from an EMBL/GenBank/DDBJ whole genome shotgun (WGS) entry which is preliminary data.</text>
</comment>
<sequence>MEFFLNYPLDNALSRIVAEKILEQILNGELKPGDKIVEGAYAEMFSTSRSPIREAIYMLATEGLIERIPRKGAFVKGYTLSEIQDLLDVRNNIELLSAKRIDQPHKKKDLLDELKSLLKEMEKCTNQSQYVQLNYAFHYTIIKFSESSVLEGVYSKISFPLLRIQGIHFSQTETIEKSKEEHRKIYEYLKRNEIDEFIELLRHHTENVIFNVSKTVF</sequence>
<name>A0ABT8GSH2_9BACL</name>
<dbReference type="CDD" id="cd07377">
    <property type="entry name" value="WHTH_GntR"/>
    <property type="match status" value="1"/>
</dbReference>
<reference evidence="5" key="1">
    <citation type="submission" date="2023-07" db="EMBL/GenBank/DDBJ databases">
        <title>Ureibacillus sp. isolated from freshwater well.</title>
        <authorList>
            <person name="Kirdat K."/>
            <person name="Bhatt A."/>
            <person name="Teware R."/>
            <person name="Bhavsar Y."/>
            <person name="Yadav A."/>
        </authorList>
    </citation>
    <scope>NUCLEOTIDE SEQUENCE</scope>
    <source>
        <strain evidence="5">BA0131</strain>
    </source>
</reference>
<evidence type="ECO:0000313" key="6">
    <source>
        <dbReference type="Proteomes" id="UP001172743"/>
    </source>
</evidence>
<organism evidence="5 6">
    <name type="scientific">Ureibacillus aquaedulcis</name>
    <dbReference type="NCBI Taxonomy" id="3058421"/>
    <lineage>
        <taxon>Bacteria</taxon>
        <taxon>Bacillati</taxon>
        <taxon>Bacillota</taxon>
        <taxon>Bacilli</taxon>
        <taxon>Bacillales</taxon>
        <taxon>Caryophanaceae</taxon>
        <taxon>Ureibacillus</taxon>
    </lineage>
</organism>
<protein>
    <submittedName>
        <fullName evidence="5">GntR family transcriptional regulator</fullName>
    </submittedName>
</protein>
<dbReference type="RefSeq" id="WP_301138668.1">
    <property type="nucleotide sequence ID" value="NZ_JAUHTQ010000009.1"/>
</dbReference>
<gene>
    <name evidence="5" type="ORF">QYB95_12520</name>
</gene>
<accession>A0ABT8GSH2</accession>
<evidence type="ECO:0000259" key="4">
    <source>
        <dbReference type="PROSITE" id="PS50949"/>
    </source>
</evidence>
<dbReference type="SMART" id="SM00895">
    <property type="entry name" value="FCD"/>
    <property type="match status" value="1"/>
</dbReference>
<feature type="domain" description="HTH gntR-type" evidence="4">
    <location>
        <begin position="11"/>
        <end position="78"/>
    </location>
</feature>
<keyword evidence="3" id="KW-0804">Transcription</keyword>
<evidence type="ECO:0000313" key="5">
    <source>
        <dbReference type="EMBL" id="MDN4494368.1"/>
    </source>
</evidence>
<dbReference type="Pfam" id="PF00392">
    <property type="entry name" value="GntR"/>
    <property type="match status" value="1"/>
</dbReference>
<proteinExistence type="predicted"/>
<dbReference type="InterPro" id="IPR000524">
    <property type="entry name" value="Tscrpt_reg_HTH_GntR"/>
</dbReference>
<dbReference type="SUPFAM" id="SSF46785">
    <property type="entry name" value="Winged helix' DNA-binding domain"/>
    <property type="match status" value="1"/>
</dbReference>
<dbReference type="InterPro" id="IPR036388">
    <property type="entry name" value="WH-like_DNA-bd_sf"/>
</dbReference>
<dbReference type="SMART" id="SM00345">
    <property type="entry name" value="HTH_GNTR"/>
    <property type="match status" value="1"/>
</dbReference>
<dbReference type="PANTHER" id="PTHR43537:SF45">
    <property type="entry name" value="GNTR FAMILY REGULATORY PROTEIN"/>
    <property type="match status" value="1"/>
</dbReference>
<dbReference type="InterPro" id="IPR008920">
    <property type="entry name" value="TF_FadR/GntR_C"/>
</dbReference>